<proteinExistence type="predicted"/>
<gene>
    <name evidence="3" type="ORF">BH719_01480</name>
</gene>
<dbReference type="AlphaFoldDB" id="A0A1D8B0P2"/>
<protein>
    <submittedName>
        <fullName evidence="3">Uncharacterized protein</fullName>
    </submittedName>
</protein>
<feature type="region of interest" description="Disordered" evidence="1">
    <location>
        <begin position="215"/>
        <end position="281"/>
    </location>
</feature>
<name>A0A1D8B0P2_9ACTO</name>
<evidence type="ECO:0000256" key="1">
    <source>
        <dbReference type="SAM" id="MobiDB-lite"/>
    </source>
</evidence>
<evidence type="ECO:0000313" key="4">
    <source>
        <dbReference type="Proteomes" id="UP000095214"/>
    </source>
</evidence>
<dbReference type="KEGG" id="phon:BH719_01480"/>
<sequence>MKRENCIQWVTLAITVVLTVIFGTAYMLFRNEVWVSIADDLVFPAACTILGGLTIALVGRTTASRLLNSKERTGGGTEARSDRPRNCTYTGILILTFGLLAVFILTYIFYSDQSWGGIVRSLFFPLCYTAIGTVIVAWACTSIADKFLDHYNDRVKEGLANRRLFFKGDAKMIESTRGDLKYSGLINDENYMSNTTSITESDLVILCIGQNYPGSHERGTTDTGKGGPEADDTDSGRTSEEPKGKNKRDTNNEADPRTETSKKSESVRNDSNDGTQWEDTARKKVEGVLAEVGQDSRRPALIVYTDGWLDRETKKLIDARPFTALVNTRGRIVSDIHSLLTTLPPRS</sequence>
<feature type="transmembrane region" description="Helical" evidence="2">
    <location>
        <begin position="89"/>
        <end position="110"/>
    </location>
</feature>
<dbReference type="OrthoDB" id="3268858at2"/>
<dbReference type="Proteomes" id="UP000095214">
    <property type="component" value="Chromosome"/>
</dbReference>
<organism evidence="3 4">
    <name type="scientific">Pauljensenia hongkongensis</name>
    <dbReference type="NCBI Taxonomy" id="178339"/>
    <lineage>
        <taxon>Bacteria</taxon>
        <taxon>Bacillati</taxon>
        <taxon>Actinomycetota</taxon>
        <taxon>Actinomycetes</taxon>
        <taxon>Actinomycetales</taxon>
        <taxon>Actinomycetaceae</taxon>
        <taxon>Pauljensenia</taxon>
    </lineage>
</organism>
<keyword evidence="4" id="KW-1185">Reference proteome</keyword>
<evidence type="ECO:0000256" key="2">
    <source>
        <dbReference type="SAM" id="Phobius"/>
    </source>
</evidence>
<dbReference type="RefSeq" id="WP_009400120.1">
    <property type="nucleotide sequence ID" value="NZ_CP017298.1"/>
</dbReference>
<feature type="transmembrane region" description="Helical" evidence="2">
    <location>
        <begin position="122"/>
        <end position="144"/>
    </location>
</feature>
<feature type="transmembrane region" description="Helical" evidence="2">
    <location>
        <begin position="7"/>
        <end position="29"/>
    </location>
</feature>
<keyword evidence="2" id="KW-0472">Membrane</keyword>
<dbReference type="EMBL" id="CP017298">
    <property type="protein sequence ID" value="AOS46715.1"/>
    <property type="molecule type" value="Genomic_DNA"/>
</dbReference>
<keyword evidence="2" id="KW-1133">Transmembrane helix</keyword>
<accession>A0A1D8B0P2</accession>
<feature type="transmembrane region" description="Helical" evidence="2">
    <location>
        <begin position="41"/>
        <end position="59"/>
    </location>
</feature>
<reference evidence="3 4" key="1">
    <citation type="submission" date="2016-09" db="EMBL/GenBank/DDBJ databases">
        <title>Complete genome sequence of Actinomyces hongkongensis HKU8.</title>
        <authorList>
            <person name="Gao Y.-X."/>
            <person name="Zhou Y.-Y."/>
            <person name="Xie Y."/>
            <person name="Wang M."/>
            <person name="Wang S.-J."/>
            <person name="Shen S.-G."/>
        </authorList>
    </citation>
    <scope>NUCLEOTIDE SEQUENCE [LARGE SCALE GENOMIC DNA]</scope>
    <source>
        <strain evidence="3 4">HKU8</strain>
    </source>
</reference>
<dbReference type="STRING" id="178339.BH719_01480"/>
<feature type="compositionally biased region" description="Basic and acidic residues" evidence="1">
    <location>
        <begin position="234"/>
        <end position="271"/>
    </location>
</feature>
<evidence type="ECO:0000313" key="3">
    <source>
        <dbReference type="EMBL" id="AOS46715.1"/>
    </source>
</evidence>
<keyword evidence="2" id="KW-0812">Transmembrane</keyword>